<dbReference type="Proteomes" id="UP000002892">
    <property type="component" value="Chromosome"/>
</dbReference>
<comment type="subcellular location">
    <subcellularLocation>
        <location evidence="1 8">Cell membrane</location>
        <topology evidence="1 8">Multi-pass membrane protein</topology>
    </subcellularLocation>
</comment>
<feature type="transmembrane region" description="Helical" evidence="8">
    <location>
        <begin position="385"/>
        <end position="409"/>
    </location>
</feature>
<comment type="function">
    <text evidence="8">Uptake of L-lactate across the membrane. Can also transport D-lactate and glycolate.</text>
</comment>
<dbReference type="InterPro" id="IPR003804">
    <property type="entry name" value="Lactate_perm"/>
</dbReference>
<keyword evidence="5 8" id="KW-0812">Transmembrane</keyword>
<feature type="transmembrane region" description="Helical" evidence="8">
    <location>
        <begin position="45"/>
        <end position="68"/>
    </location>
</feature>
<keyword evidence="7 8" id="KW-0472">Membrane</keyword>
<organism evidence="9 10">
    <name type="scientific">Desulfosporosinus acidiphilus (strain DSM 22704 / JCM 16185 / SJ4)</name>
    <dbReference type="NCBI Taxonomy" id="646529"/>
    <lineage>
        <taxon>Bacteria</taxon>
        <taxon>Bacillati</taxon>
        <taxon>Bacillota</taxon>
        <taxon>Clostridia</taxon>
        <taxon>Eubacteriales</taxon>
        <taxon>Desulfitobacteriaceae</taxon>
        <taxon>Desulfosporosinus</taxon>
    </lineage>
</organism>
<dbReference type="eggNOG" id="COG1620">
    <property type="taxonomic scope" value="Bacteria"/>
</dbReference>
<dbReference type="STRING" id="646529.Desaci_0740"/>
<keyword evidence="10" id="KW-1185">Reference proteome</keyword>
<evidence type="ECO:0000256" key="1">
    <source>
        <dbReference type="ARBA" id="ARBA00004651"/>
    </source>
</evidence>
<evidence type="ECO:0000256" key="6">
    <source>
        <dbReference type="ARBA" id="ARBA00022989"/>
    </source>
</evidence>
<keyword evidence="3 8" id="KW-0813">Transport</keyword>
<feature type="transmembrane region" description="Helical" evidence="8">
    <location>
        <begin position="421"/>
        <end position="438"/>
    </location>
</feature>
<evidence type="ECO:0000256" key="5">
    <source>
        <dbReference type="ARBA" id="ARBA00022692"/>
    </source>
</evidence>
<keyword evidence="6 8" id="KW-1133">Transmembrane helix</keyword>
<feature type="transmembrane region" description="Helical" evidence="8">
    <location>
        <begin position="458"/>
        <end position="476"/>
    </location>
</feature>
<dbReference type="GO" id="GO:0005886">
    <property type="term" value="C:plasma membrane"/>
    <property type="evidence" value="ECO:0007669"/>
    <property type="project" value="UniProtKB-SubCell"/>
</dbReference>
<reference evidence="9 10" key="1">
    <citation type="journal article" date="2012" name="J. Bacteriol.">
        <title>Complete genome sequences of Desulfosporosinus orientis DSM765T, Desulfosporosinus youngiae DSM17734T, Desulfosporosinus meridiei DSM13257T, and Desulfosporosinus acidiphilus DSM22704T.</title>
        <authorList>
            <person name="Pester M."/>
            <person name="Brambilla E."/>
            <person name="Alazard D."/>
            <person name="Rattei T."/>
            <person name="Weinmaier T."/>
            <person name="Han J."/>
            <person name="Lucas S."/>
            <person name="Lapidus A."/>
            <person name="Cheng J.F."/>
            <person name="Goodwin L."/>
            <person name="Pitluck S."/>
            <person name="Peters L."/>
            <person name="Ovchinnikova G."/>
            <person name="Teshima H."/>
            <person name="Detter J.C."/>
            <person name="Han C.S."/>
            <person name="Tapia R."/>
            <person name="Land M.L."/>
            <person name="Hauser L."/>
            <person name="Kyrpides N.C."/>
            <person name="Ivanova N.N."/>
            <person name="Pagani I."/>
            <person name="Huntmann M."/>
            <person name="Wei C.L."/>
            <person name="Davenport K.W."/>
            <person name="Daligault H."/>
            <person name="Chain P.S."/>
            <person name="Chen A."/>
            <person name="Mavromatis K."/>
            <person name="Markowitz V."/>
            <person name="Szeto E."/>
            <person name="Mikhailova N."/>
            <person name="Pati A."/>
            <person name="Wagner M."/>
            <person name="Woyke T."/>
            <person name="Ollivier B."/>
            <person name="Klenk H.P."/>
            <person name="Spring S."/>
            <person name="Loy A."/>
        </authorList>
    </citation>
    <scope>NUCLEOTIDE SEQUENCE [LARGE SCALE GENOMIC DNA]</scope>
    <source>
        <strain evidence="10">DSM 22704 / JCM 16185 / SJ4</strain>
    </source>
</reference>
<keyword evidence="4 8" id="KW-1003">Cell membrane</keyword>
<evidence type="ECO:0000256" key="3">
    <source>
        <dbReference type="ARBA" id="ARBA00022448"/>
    </source>
</evidence>
<dbReference type="RefSeq" id="WP_014825812.1">
    <property type="nucleotide sequence ID" value="NC_018068.1"/>
</dbReference>
<feature type="transmembrane region" description="Helical" evidence="8">
    <location>
        <begin position="12"/>
        <end position="33"/>
    </location>
</feature>
<evidence type="ECO:0000256" key="8">
    <source>
        <dbReference type="RuleBase" id="RU365092"/>
    </source>
</evidence>
<comment type="similarity">
    <text evidence="2 8">Belongs to the lactate permease family.</text>
</comment>
<feature type="transmembrane region" description="Helical" evidence="8">
    <location>
        <begin position="263"/>
        <end position="284"/>
    </location>
</feature>
<accession>I4D1X7</accession>
<feature type="transmembrane region" description="Helical" evidence="8">
    <location>
        <begin position="74"/>
        <end position="106"/>
    </location>
</feature>
<dbReference type="AlphaFoldDB" id="I4D1X7"/>
<evidence type="ECO:0000256" key="4">
    <source>
        <dbReference type="ARBA" id="ARBA00022475"/>
    </source>
</evidence>
<dbReference type="PANTHER" id="PTHR30003">
    <property type="entry name" value="L-LACTATE PERMEASE"/>
    <property type="match status" value="1"/>
</dbReference>
<dbReference type="KEGG" id="dai:Desaci_0740"/>
<dbReference type="HOGENOM" id="CLU_021628_0_0_9"/>
<evidence type="ECO:0000256" key="7">
    <source>
        <dbReference type="ARBA" id="ARBA00023136"/>
    </source>
</evidence>
<feature type="transmembrane region" description="Helical" evidence="8">
    <location>
        <begin position="552"/>
        <end position="573"/>
    </location>
</feature>
<evidence type="ECO:0000313" key="10">
    <source>
        <dbReference type="Proteomes" id="UP000002892"/>
    </source>
</evidence>
<protein>
    <recommendedName>
        <fullName evidence="8">L-lactate permease</fullName>
    </recommendedName>
</protein>
<sequence>MKYLQNYNPAGSFWLSVFCAALPILTLLYFLALHPHKSKDGKKLLGIYAPYAAAIAAFVAFLICVFIMKMPATSAAAAFGLGVMSGLFPIGWIVFGAIFLYTMTVITGKFEIVKDSIAGITADRRLQALLVAFSFGAFIEGASGFGTPVAVAGAIMVGLGFRPLTAAVICLIANTAPVAWGAIGTPVLTLAGLTKIPDALITQMAGRQLPFFSIIIPFWCVATLVLMEKGKWKDVWEVWPAIFVTGASFAATQFLMAEAGMTMLVDIGAGIVSIIVTSLFLKVWKPKNIITNEMAYARLDGTKVVKSKIIPKYTWPVLIQAWMPWVLLAIFVALWGVPSVKTFLNSLFNPSFKVPYLHGLVFRTAPVSPTDVAKVGEAATYSFNFITMAGTGILIAALLSGTIFLRVTLAQWKKILVTTITRLKIPLTVISLVLGLSYMTRYAGTDAILALAFAKTGAMYPFFAVMIGWLGVFLTGSDTASNSLFGGLQQITAQQLGLNPLLMVTANSTGGVMGKMIDAQSITVATVACYSSPVEAVNAIGVIFRKVFLHSIALAILMGILVWLQAYVFTWMIPGV</sequence>
<dbReference type="PANTHER" id="PTHR30003:SF0">
    <property type="entry name" value="GLYCOLATE PERMEASE GLCA-RELATED"/>
    <property type="match status" value="1"/>
</dbReference>
<evidence type="ECO:0000313" key="9">
    <source>
        <dbReference type="EMBL" id="AFM39801.1"/>
    </source>
</evidence>
<name>I4D1X7_DESAJ</name>
<proteinExistence type="inferred from homology"/>
<dbReference type="GO" id="GO:0015129">
    <property type="term" value="F:lactate transmembrane transporter activity"/>
    <property type="evidence" value="ECO:0007669"/>
    <property type="project" value="UniProtKB-UniRule"/>
</dbReference>
<dbReference type="EMBL" id="CP003639">
    <property type="protein sequence ID" value="AFM39801.1"/>
    <property type="molecule type" value="Genomic_DNA"/>
</dbReference>
<evidence type="ECO:0000256" key="2">
    <source>
        <dbReference type="ARBA" id="ARBA00010100"/>
    </source>
</evidence>
<gene>
    <name evidence="9" type="ordered locus">Desaci_0740</name>
</gene>
<feature type="transmembrane region" description="Helical" evidence="8">
    <location>
        <begin position="313"/>
        <end position="337"/>
    </location>
</feature>
<dbReference type="OrthoDB" id="9761056at2"/>
<feature type="transmembrane region" description="Helical" evidence="8">
    <location>
        <begin position="208"/>
        <end position="226"/>
    </location>
</feature>
<feature type="transmembrane region" description="Helical" evidence="8">
    <location>
        <begin position="178"/>
        <end position="196"/>
    </location>
</feature>
<feature type="transmembrane region" description="Helical" evidence="8">
    <location>
        <begin position="238"/>
        <end position="257"/>
    </location>
</feature>
<dbReference type="GO" id="GO:0015295">
    <property type="term" value="F:solute:proton symporter activity"/>
    <property type="evidence" value="ECO:0007669"/>
    <property type="project" value="TreeGrafter"/>
</dbReference>
<dbReference type="Pfam" id="PF02652">
    <property type="entry name" value="Lactate_perm"/>
    <property type="match status" value="1"/>
</dbReference>
<dbReference type="NCBIfam" id="TIGR00795">
    <property type="entry name" value="lctP"/>
    <property type="match status" value="1"/>
</dbReference>